<dbReference type="EMBL" id="JBHTOA010000025">
    <property type="protein sequence ID" value="MFD1398862.1"/>
    <property type="molecule type" value="Genomic_DNA"/>
</dbReference>
<comment type="subcellular location">
    <subcellularLocation>
        <location evidence="1">Cell membrane</location>
        <topology evidence="1">Multi-pass membrane protein</topology>
    </subcellularLocation>
</comment>
<feature type="transmembrane region" description="Helical" evidence="9">
    <location>
        <begin position="191"/>
        <end position="210"/>
    </location>
</feature>
<evidence type="ECO:0000256" key="8">
    <source>
        <dbReference type="PIRNR" id="PIRNR006351"/>
    </source>
</evidence>
<organism evidence="11 12">
    <name type="scientific">Lacticaseibacillus suilingensis</name>
    <dbReference type="NCBI Taxonomy" id="2799577"/>
    <lineage>
        <taxon>Bacteria</taxon>
        <taxon>Bacillati</taxon>
        <taxon>Bacillota</taxon>
        <taxon>Bacilli</taxon>
        <taxon>Lactobacillales</taxon>
        <taxon>Lactobacillaceae</taxon>
        <taxon>Lacticaseibacillus</taxon>
    </lineage>
</organism>
<name>A0ABW4BGP3_9LACO</name>
<evidence type="ECO:0000256" key="2">
    <source>
        <dbReference type="ARBA" id="ARBA00022448"/>
    </source>
</evidence>
<evidence type="ECO:0000313" key="12">
    <source>
        <dbReference type="Proteomes" id="UP001597199"/>
    </source>
</evidence>
<sequence length="438" mass="48057">MAEGTAKLTDWIQAKVNPIAVKIGNQKYLAAIRDGMTAIIPLTIIGGFSILLASPPIPTGMKATNFFFAFMLAWQKWATANANVLMVPYNLTIGLLAPYVLVAITYYLSKHYKMNLVTNLVSALFAFFIAASPSETVKTIQYLPQADLGAKGMFGAMLIAIAVVEINRLFITHHWTIKLPSSVPSGVAAPFEVLVPMVVTTVIFVALNAICVATTQSYLVGVIYLVFAPFANVSGTLPVILLLAVLAKTLWFFGIHGDNMIGTIVTPITTLNIALNLKQYQAGHAMTHIFAGAFYSVWGGWITYPAFLIAMILIARSARLRSLSKLAPIGTLFNINEPLIFGIPTVLNLWFFIPNIICTVLNLTIVYFLTLAGVVGKFYIYTPWTTPGILQVFLASMDWRNVVLWIAILIMDILISLPFIRIYDRSLQKEEGLTPEAA</sequence>
<dbReference type="InterPro" id="IPR003352">
    <property type="entry name" value="PTS_EIIC"/>
</dbReference>
<dbReference type="PIRSF" id="PIRSF006351">
    <property type="entry name" value="PTS_EIIC-Cellobiose"/>
    <property type="match status" value="1"/>
</dbReference>
<reference evidence="12" key="1">
    <citation type="journal article" date="2019" name="Int. J. Syst. Evol. Microbiol.">
        <title>The Global Catalogue of Microorganisms (GCM) 10K type strain sequencing project: providing services to taxonomists for standard genome sequencing and annotation.</title>
        <authorList>
            <consortium name="The Broad Institute Genomics Platform"/>
            <consortium name="The Broad Institute Genome Sequencing Center for Infectious Disease"/>
            <person name="Wu L."/>
            <person name="Ma J."/>
        </authorList>
    </citation>
    <scope>NUCLEOTIDE SEQUENCE [LARGE SCALE GENOMIC DNA]</scope>
    <source>
        <strain evidence="12">CCM 9110</strain>
    </source>
</reference>
<keyword evidence="3 8" id="KW-1003">Cell membrane</keyword>
<comment type="caution">
    <text evidence="11">The sequence shown here is derived from an EMBL/GenBank/DDBJ whole genome shotgun (WGS) entry which is preliminary data.</text>
</comment>
<feature type="transmembrane region" description="Helical" evidence="9">
    <location>
        <begin position="335"/>
        <end position="353"/>
    </location>
</feature>
<dbReference type="PROSITE" id="PS51105">
    <property type="entry name" value="PTS_EIIC_TYPE_3"/>
    <property type="match status" value="1"/>
</dbReference>
<evidence type="ECO:0000313" key="11">
    <source>
        <dbReference type="EMBL" id="MFD1398862.1"/>
    </source>
</evidence>
<keyword evidence="2 8" id="KW-0813">Transport</keyword>
<dbReference type="PANTHER" id="PTHR33989">
    <property type="match status" value="1"/>
</dbReference>
<keyword evidence="6 9" id="KW-1133">Transmembrane helix</keyword>
<accession>A0ABW4BGP3</accession>
<feature type="transmembrane region" description="Helical" evidence="9">
    <location>
        <begin position="114"/>
        <end position="131"/>
    </location>
</feature>
<protein>
    <recommendedName>
        <fullName evidence="8">Permease IIC component</fullName>
    </recommendedName>
</protein>
<evidence type="ECO:0000256" key="9">
    <source>
        <dbReference type="SAM" id="Phobius"/>
    </source>
</evidence>
<feature type="transmembrane region" description="Helical" evidence="9">
    <location>
        <begin position="289"/>
        <end position="315"/>
    </location>
</feature>
<keyword evidence="4 8" id="KW-0762">Sugar transport</keyword>
<dbReference type="PANTHER" id="PTHR33989:SF4">
    <property type="entry name" value="PTS SYSTEM N,N'-DIACETYLCHITOBIOSE-SPECIFIC EIIC COMPONENT"/>
    <property type="match status" value="1"/>
</dbReference>
<dbReference type="Pfam" id="PF02378">
    <property type="entry name" value="PTS_EIIC"/>
    <property type="match status" value="1"/>
</dbReference>
<dbReference type="InterPro" id="IPR004796">
    <property type="entry name" value="PTS_IIC_cello"/>
</dbReference>
<proteinExistence type="predicted"/>
<dbReference type="Proteomes" id="UP001597199">
    <property type="component" value="Unassembled WGS sequence"/>
</dbReference>
<dbReference type="RefSeq" id="WP_204118527.1">
    <property type="nucleotide sequence ID" value="NZ_BOLV01000005.1"/>
</dbReference>
<feature type="transmembrane region" description="Helical" evidence="9">
    <location>
        <begin position="89"/>
        <end position="108"/>
    </location>
</feature>
<dbReference type="InterPro" id="IPR004501">
    <property type="entry name" value="PTS_EIIC_3"/>
</dbReference>
<feature type="transmembrane region" description="Helical" evidence="9">
    <location>
        <begin position="259"/>
        <end position="277"/>
    </location>
</feature>
<evidence type="ECO:0000259" key="10">
    <source>
        <dbReference type="PROSITE" id="PS51105"/>
    </source>
</evidence>
<dbReference type="NCBIfam" id="TIGR00410">
    <property type="entry name" value="lacE"/>
    <property type="match status" value="1"/>
</dbReference>
<feature type="domain" description="PTS EIIC type-3" evidence="10">
    <location>
        <begin position="12"/>
        <end position="419"/>
    </location>
</feature>
<evidence type="ECO:0000256" key="6">
    <source>
        <dbReference type="ARBA" id="ARBA00022989"/>
    </source>
</evidence>
<evidence type="ECO:0000256" key="5">
    <source>
        <dbReference type="ARBA" id="ARBA00022692"/>
    </source>
</evidence>
<evidence type="ECO:0000256" key="1">
    <source>
        <dbReference type="ARBA" id="ARBA00004651"/>
    </source>
</evidence>
<comment type="function">
    <text evidence="8">The phosphoenolpyruvate-dependent sugar phosphotransferase system (PTS), a major carbohydrate active -transport system, catalyzes the phosphorylation of incoming sugar substrates concomitant with their translocation across the cell membrane.</text>
</comment>
<evidence type="ECO:0000256" key="4">
    <source>
        <dbReference type="ARBA" id="ARBA00022597"/>
    </source>
</evidence>
<dbReference type="InterPro" id="IPR051088">
    <property type="entry name" value="PTS_Sugar-EIIC/EIIB"/>
</dbReference>
<feature type="transmembrane region" description="Helical" evidence="9">
    <location>
        <begin position="152"/>
        <end position="171"/>
    </location>
</feature>
<keyword evidence="5 9" id="KW-0812">Transmembrane</keyword>
<feature type="transmembrane region" description="Helical" evidence="9">
    <location>
        <begin position="35"/>
        <end position="53"/>
    </location>
</feature>
<evidence type="ECO:0000256" key="3">
    <source>
        <dbReference type="ARBA" id="ARBA00022475"/>
    </source>
</evidence>
<feature type="transmembrane region" description="Helical" evidence="9">
    <location>
        <begin position="402"/>
        <end position="420"/>
    </location>
</feature>
<gene>
    <name evidence="11" type="ORF">ACFQ41_06025</name>
</gene>
<evidence type="ECO:0000256" key="7">
    <source>
        <dbReference type="ARBA" id="ARBA00023136"/>
    </source>
</evidence>
<feature type="transmembrane region" description="Helical" evidence="9">
    <location>
        <begin position="360"/>
        <end position="382"/>
    </location>
</feature>
<keyword evidence="12" id="KW-1185">Reference proteome</keyword>
<keyword evidence="7 8" id="KW-0472">Membrane</keyword>
<feature type="transmembrane region" description="Helical" evidence="9">
    <location>
        <begin position="222"/>
        <end position="247"/>
    </location>
</feature>